<dbReference type="AlphaFoldDB" id="A0AAI9YVN9"/>
<comment type="caution">
    <text evidence="1">The sequence shown here is derived from an EMBL/GenBank/DDBJ whole genome shotgun (WGS) entry which is preliminary data.</text>
</comment>
<evidence type="ECO:0000313" key="2">
    <source>
        <dbReference type="Proteomes" id="UP001240678"/>
    </source>
</evidence>
<protein>
    <submittedName>
        <fullName evidence="1">Uncharacterized protein</fullName>
    </submittedName>
</protein>
<evidence type="ECO:0000313" key="1">
    <source>
        <dbReference type="EMBL" id="KAK1525645.1"/>
    </source>
</evidence>
<name>A0AAI9YVN9_9PEZI</name>
<dbReference type="Proteomes" id="UP001240678">
    <property type="component" value="Unassembled WGS sequence"/>
</dbReference>
<proteinExistence type="predicted"/>
<keyword evidence="2" id="KW-1185">Reference proteome</keyword>
<gene>
    <name evidence="1" type="ORF">CCOS01_08063</name>
</gene>
<dbReference type="EMBL" id="MOOE01000008">
    <property type="protein sequence ID" value="KAK1525645.1"/>
    <property type="molecule type" value="Genomic_DNA"/>
</dbReference>
<reference evidence="1 2" key="1">
    <citation type="submission" date="2016-10" db="EMBL/GenBank/DDBJ databases">
        <title>The genome sequence of Colletotrichum fioriniae PJ7.</title>
        <authorList>
            <person name="Baroncelli R."/>
        </authorList>
    </citation>
    <scope>NUCLEOTIDE SEQUENCE [LARGE SCALE GENOMIC DNA]</scope>
    <source>
        <strain evidence="1 2">IMI 309622</strain>
    </source>
</reference>
<dbReference type="GeneID" id="85339772"/>
<organism evidence="1 2">
    <name type="scientific">Colletotrichum costaricense</name>
    <dbReference type="NCBI Taxonomy" id="1209916"/>
    <lineage>
        <taxon>Eukaryota</taxon>
        <taxon>Fungi</taxon>
        <taxon>Dikarya</taxon>
        <taxon>Ascomycota</taxon>
        <taxon>Pezizomycotina</taxon>
        <taxon>Sordariomycetes</taxon>
        <taxon>Hypocreomycetidae</taxon>
        <taxon>Glomerellales</taxon>
        <taxon>Glomerellaceae</taxon>
        <taxon>Colletotrichum</taxon>
        <taxon>Colletotrichum acutatum species complex</taxon>
    </lineage>
</organism>
<accession>A0AAI9YVN9</accession>
<dbReference type="RefSeq" id="XP_060312499.1">
    <property type="nucleotide sequence ID" value="XM_060456225.1"/>
</dbReference>
<sequence>MPEVDCSAANKEMYPYVADEDEKFFQIAAVFTPSMLDWAGQSRWELAMADLREKSALGSGWAKGNL</sequence>